<dbReference type="WBParaSite" id="ECPE_0000592801-mRNA-1">
    <property type="protein sequence ID" value="ECPE_0000592801-mRNA-1"/>
    <property type="gene ID" value="ECPE_0000592801"/>
</dbReference>
<evidence type="ECO:0000256" key="2">
    <source>
        <dbReference type="SAM" id="MobiDB-lite"/>
    </source>
</evidence>
<dbReference type="EMBL" id="UZAN01042831">
    <property type="protein sequence ID" value="VDP76897.1"/>
    <property type="molecule type" value="Genomic_DNA"/>
</dbReference>
<proteinExistence type="predicted"/>
<keyword evidence="4" id="KW-1185">Reference proteome</keyword>
<evidence type="ECO:0000313" key="3">
    <source>
        <dbReference type="EMBL" id="VDP76897.1"/>
    </source>
</evidence>
<feature type="coiled-coil region" evidence="1">
    <location>
        <begin position="237"/>
        <end position="264"/>
    </location>
</feature>
<evidence type="ECO:0000313" key="5">
    <source>
        <dbReference type="WBParaSite" id="ECPE_0000592801-mRNA-1"/>
    </source>
</evidence>
<organism evidence="5">
    <name type="scientific">Echinostoma caproni</name>
    <dbReference type="NCBI Taxonomy" id="27848"/>
    <lineage>
        <taxon>Eukaryota</taxon>
        <taxon>Metazoa</taxon>
        <taxon>Spiralia</taxon>
        <taxon>Lophotrochozoa</taxon>
        <taxon>Platyhelminthes</taxon>
        <taxon>Trematoda</taxon>
        <taxon>Digenea</taxon>
        <taxon>Plagiorchiida</taxon>
        <taxon>Echinostomata</taxon>
        <taxon>Echinostomatoidea</taxon>
        <taxon>Echinostomatidae</taxon>
        <taxon>Echinostoma</taxon>
    </lineage>
</organism>
<accession>A0A183AG30</accession>
<dbReference type="OrthoDB" id="10072397at2759"/>
<keyword evidence="1" id="KW-0175">Coiled coil</keyword>
<gene>
    <name evidence="3" type="ORF">ECPE_LOCUS5915</name>
</gene>
<feature type="region of interest" description="Disordered" evidence="2">
    <location>
        <begin position="62"/>
        <end position="82"/>
    </location>
</feature>
<evidence type="ECO:0000313" key="4">
    <source>
        <dbReference type="Proteomes" id="UP000272942"/>
    </source>
</evidence>
<sequence length="354" mass="39999">MLLDPAPVASLTLPIPTSVRFRYFSDRTDSQGNVQYIAQQPSPPAISNRSSTAARLANRMRQVNQTNGPRQSISGKSGTAKNGTLDGAAPVFFEEIVNSRRKAKMPSQNQPIACFVARNSFCYSNRVVSVPTAVVRYAADAPNPYPIPMRGYRAMKCNWFYDTVMNKFREFGSTAVAKNIFGDKYKHIQNMAEEELATVLQRHGSISSDNREFVVNDQKVAPQSMEQAKDAQVVQFRKKLQTLMQNTAKEYQQLENNTSLTEHQKNWQFGRIGVEFRKEAASQMRAFCKTMYITTERHRTMQGASSRNITKQVVATLRDEVSQLVGHPLQKVKLERPMHSSYAIRLDLGADSRF</sequence>
<protein>
    <submittedName>
        <fullName evidence="3 5">Uncharacterized protein</fullName>
    </submittedName>
</protein>
<dbReference type="Proteomes" id="UP000272942">
    <property type="component" value="Unassembled WGS sequence"/>
</dbReference>
<reference evidence="3 4" key="2">
    <citation type="submission" date="2018-11" db="EMBL/GenBank/DDBJ databases">
        <authorList>
            <consortium name="Pathogen Informatics"/>
        </authorList>
    </citation>
    <scope>NUCLEOTIDE SEQUENCE [LARGE SCALE GENOMIC DNA]</scope>
    <source>
        <strain evidence="3 4">Egypt</strain>
    </source>
</reference>
<name>A0A183AG30_9TREM</name>
<reference evidence="5" key="1">
    <citation type="submission" date="2016-06" db="UniProtKB">
        <authorList>
            <consortium name="WormBaseParasite"/>
        </authorList>
    </citation>
    <scope>IDENTIFICATION</scope>
</reference>
<evidence type="ECO:0000256" key="1">
    <source>
        <dbReference type="SAM" id="Coils"/>
    </source>
</evidence>
<dbReference type="AlphaFoldDB" id="A0A183AG30"/>